<dbReference type="Pfam" id="PF04055">
    <property type="entry name" value="Radical_SAM"/>
    <property type="match status" value="1"/>
</dbReference>
<dbReference type="InterPro" id="IPR002820">
    <property type="entry name" value="Mopterin_CF_biosynth-C_dom"/>
</dbReference>
<dbReference type="InterPro" id="IPR010505">
    <property type="entry name" value="MoaA_twitch"/>
</dbReference>
<dbReference type="GO" id="GO:0005525">
    <property type="term" value="F:GTP binding"/>
    <property type="evidence" value="ECO:0007669"/>
    <property type="project" value="UniProtKB-KW"/>
</dbReference>
<comment type="similarity">
    <text evidence="5">In the N-terminal section; belongs to the radical SAM superfamily. MoaA family.</text>
</comment>
<evidence type="ECO:0000256" key="15">
    <source>
        <dbReference type="ARBA" id="ARBA00048697"/>
    </source>
</evidence>
<dbReference type="UniPathway" id="UPA00344"/>
<dbReference type="SUPFAM" id="SSF102114">
    <property type="entry name" value="Radical SAM enzymes"/>
    <property type="match status" value="1"/>
</dbReference>
<dbReference type="GO" id="GO:0006777">
    <property type="term" value="P:Mo-molybdopterin cofactor biosynthetic process"/>
    <property type="evidence" value="ECO:0007669"/>
    <property type="project" value="UniProtKB-KW"/>
</dbReference>
<dbReference type="GO" id="GO:0051539">
    <property type="term" value="F:4 iron, 4 sulfur cluster binding"/>
    <property type="evidence" value="ECO:0007669"/>
    <property type="project" value="UniProtKB-KW"/>
</dbReference>
<dbReference type="CDD" id="cd01335">
    <property type="entry name" value="Radical_SAM"/>
    <property type="match status" value="1"/>
</dbReference>
<dbReference type="InterPro" id="IPR040064">
    <property type="entry name" value="MoaA-like"/>
</dbReference>
<dbReference type="NCBIfam" id="TIGR02666">
    <property type="entry name" value="moaA"/>
    <property type="match status" value="1"/>
</dbReference>
<dbReference type="CDD" id="cd01420">
    <property type="entry name" value="MoaC_PE"/>
    <property type="match status" value="1"/>
</dbReference>
<dbReference type="InterPro" id="IPR013483">
    <property type="entry name" value="MoaA"/>
</dbReference>
<dbReference type="InterPro" id="IPR023045">
    <property type="entry name" value="MoaC"/>
</dbReference>
<dbReference type="InterPro" id="IPR000385">
    <property type="entry name" value="MoaA_NifB_PqqE_Fe-S-bd_CS"/>
</dbReference>
<dbReference type="OrthoDB" id="429626at2759"/>
<dbReference type="PROSITE" id="PS51918">
    <property type="entry name" value="RADICAL_SAM"/>
    <property type="match status" value="1"/>
</dbReference>
<evidence type="ECO:0000256" key="14">
    <source>
        <dbReference type="ARBA" id="ARBA00023239"/>
    </source>
</evidence>
<dbReference type="STRING" id="34508.A0A4U5LX19"/>
<evidence type="ECO:0000256" key="5">
    <source>
        <dbReference type="ARBA" id="ARBA00009862"/>
    </source>
</evidence>
<feature type="domain" description="Radical SAM core" evidence="17">
    <location>
        <begin position="55"/>
        <end position="277"/>
    </location>
</feature>
<dbReference type="NCBIfam" id="NF006870">
    <property type="entry name" value="PRK09364.1"/>
    <property type="match status" value="1"/>
</dbReference>
<dbReference type="InterPro" id="IPR007197">
    <property type="entry name" value="rSAM"/>
</dbReference>
<dbReference type="PANTHER" id="PTHR22960">
    <property type="entry name" value="MOLYBDOPTERIN COFACTOR SYNTHESIS PROTEIN A"/>
    <property type="match status" value="1"/>
</dbReference>
<dbReference type="SFLD" id="SFLDG01067">
    <property type="entry name" value="SPASM/twitch_domain_containing"/>
    <property type="match status" value="1"/>
</dbReference>
<dbReference type="CDD" id="cd21117">
    <property type="entry name" value="Twitch_MoaA"/>
    <property type="match status" value="1"/>
</dbReference>
<keyword evidence="13" id="KW-0501">Molybdenum cofactor biosynthesis</keyword>
<dbReference type="HAMAP" id="MF_01224_B">
    <property type="entry name" value="MoaC_B"/>
    <property type="match status" value="1"/>
</dbReference>
<dbReference type="PROSITE" id="PS01305">
    <property type="entry name" value="MOAA_NIFB_PQQE"/>
    <property type="match status" value="1"/>
</dbReference>
<dbReference type="SFLD" id="SFLDS00029">
    <property type="entry name" value="Radical_SAM"/>
    <property type="match status" value="1"/>
</dbReference>
<evidence type="ECO:0000256" key="16">
    <source>
        <dbReference type="SAM" id="MobiDB-lite"/>
    </source>
</evidence>
<keyword evidence="9" id="KW-0547">Nucleotide-binding</keyword>
<dbReference type="SMART" id="SM00729">
    <property type="entry name" value="Elp3"/>
    <property type="match status" value="1"/>
</dbReference>
<dbReference type="Gene3D" id="3.20.20.70">
    <property type="entry name" value="Aldolase class I"/>
    <property type="match status" value="1"/>
</dbReference>
<dbReference type="Pfam" id="PF01967">
    <property type="entry name" value="MoaC"/>
    <property type="match status" value="1"/>
</dbReference>
<evidence type="ECO:0000313" key="19">
    <source>
        <dbReference type="Proteomes" id="UP000298663"/>
    </source>
</evidence>
<comment type="cofactor">
    <cofactor evidence="2">
        <name>[4Fe-4S] cluster</name>
        <dbReference type="ChEBI" id="CHEBI:49883"/>
    </cofactor>
</comment>
<keyword evidence="14" id="KW-0456">Lyase</keyword>
<evidence type="ECO:0000256" key="3">
    <source>
        <dbReference type="ARBA" id="ARBA00005046"/>
    </source>
</evidence>
<dbReference type="NCBIfam" id="TIGR00581">
    <property type="entry name" value="moaC"/>
    <property type="match status" value="1"/>
</dbReference>
<evidence type="ECO:0000256" key="1">
    <source>
        <dbReference type="ARBA" id="ARBA00001637"/>
    </source>
</evidence>
<gene>
    <name evidence="18" type="ORF">L596_027939</name>
</gene>
<dbReference type="SFLD" id="SFLDG01383">
    <property type="entry name" value="cyclic_pyranopterin_phosphate"/>
    <property type="match status" value="1"/>
</dbReference>
<evidence type="ECO:0000256" key="10">
    <source>
        <dbReference type="ARBA" id="ARBA00023004"/>
    </source>
</evidence>
<feature type="region of interest" description="Disordered" evidence="16">
    <location>
        <begin position="26"/>
        <end position="50"/>
    </location>
</feature>
<comment type="pathway">
    <text evidence="3">Cofactor biosynthesis; molybdopterin biosynthesis.</text>
</comment>
<dbReference type="InterPro" id="IPR058240">
    <property type="entry name" value="rSAM_sf"/>
</dbReference>
<accession>A0A4U5LX19</accession>
<evidence type="ECO:0000256" key="6">
    <source>
        <dbReference type="ARBA" id="ARBA00022485"/>
    </source>
</evidence>
<comment type="caution">
    <text evidence="18">The sequence shown here is derived from an EMBL/GenBank/DDBJ whole genome shotgun (WGS) entry which is preliminary data.</text>
</comment>
<evidence type="ECO:0000259" key="17">
    <source>
        <dbReference type="PROSITE" id="PS51918"/>
    </source>
</evidence>
<dbReference type="InterPro" id="IPR006638">
    <property type="entry name" value="Elp3/MiaA/NifB-like_rSAM"/>
</dbReference>
<keyword evidence="10" id="KW-0408">Iron</keyword>
<dbReference type="EMBL" id="AZBU02000011">
    <property type="protein sequence ID" value="TKR60740.1"/>
    <property type="molecule type" value="Genomic_DNA"/>
</dbReference>
<dbReference type="Gene3D" id="3.30.70.640">
    <property type="entry name" value="Molybdopterin cofactor biosynthesis C (MoaC) domain"/>
    <property type="match status" value="1"/>
</dbReference>
<dbReference type="GO" id="GO:0046872">
    <property type="term" value="F:metal ion binding"/>
    <property type="evidence" value="ECO:0007669"/>
    <property type="project" value="UniProtKB-KW"/>
</dbReference>
<keyword evidence="11" id="KW-0411">Iron-sulfur</keyword>
<evidence type="ECO:0000256" key="9">
    <source>
        <dbReference type="ARBA" id="ARBA00022741"/>
    </source>
</evidence>
<dbReference type="Proteomes" id="UP000298663">
    <property type="component" value="Unassembled WGS sequence"/>
</dbReference>
<dbReference type="GO" id="GO:0061798">
    <property type="term" value="F:GTP 3',8'-cyclase activity"/>
    <property type="evidence" value="ECO:0007669"/>
    <property type="project" value="UniProtKB-EC"/>
</dbReference>
<reference evidence="18 19" key="1">
    <citation type="journal article" date="2015" name="Genome Biol.">
        <title>Comparative genomics of Steinernema reveals deeply conserved gene regulatory networks.</title>
        <authorList>
            <person name="Dillman A.R."/>
            <person name="Macchietto M."/>
            <person name="Porter C.F."/>
            <person name="Rogers A."/>
            <person name="Williams B."/>
            <person name="Antoshechkin I."/>
            <person name="Lee M.M."/>
            <person name="Goodwin Z."/>
            <person name="Lu X."/>
            <person name="Lewis E.E."/>
            <person name="Goodrich-Blair H."/>
            <person name="Stock S.P."/>
            <person name="Adams B.J."/>
            <person name="Sternberg P.W."/>
            <person name="Mortazavi A."/>
        </authorList>
    </citation>
    <scope>NUCLEOTIDE SEQUENCE [LARGE SCALE GENOMIC DNA]</scope>
    <source>
        <strain evidence="18 19">ALL</strain>
    </source>
</reference>
<dbReference type="InterPro" id="IPR047594">
    <property type="entry name" value="MoaC_bact/euk"/>
</dbReference>
<proteinExistence type="inferred from homology"/>
<dbReference type="Pfam" id="PF06463">
    <property type="entry name" value="Mob_synth_C"/>
    <property type="match status" value="1"/>
</dbReference>
<evidence type="ECO:0000256" key="8">
    <source>
        <dbReference type="ARBA" id="ARBA00022723"/>
    </source>
</evidence>
<dbReference type="SFLD" id="SFLDG01386">
    <property type="entry name" value="main_SPASM_domain-containing"/>
    <property type="match status" value="1"/>
</dbReference>
<keyword evidence="6" id="KW-0004">4Fe-4S</keyword>
<evidence type="ECO:0000256" key="12">
    <source>
        <dbReference type="ARBA" id="ARBA00023134"/>
    </source>
</evidence>
<keyword evidence="8" id="KW-0479">Metal-binding</keyword>
<reference evidence="18 19" key="2">
    <citation type="journal article" date="2019" name="G3 (Bethesda)">
        <title>Hybrid Assembly of the Genome of the Entomopathogenic Nematode Steinernema carpocapsae Identifies the X-Chromosome.</title>
        <authorList>
            <person name="Serra L."/>
            <person name="Macchietto M."/>
            <person name="Macias-Munoz A."/>
            <person name="McGill C.J."/>
            <person name="Rodriguez I.M."/>
            <person name="Rodriguez B."/>
            <person name="Murad R."/>
            <person name="Mortazavi A."/>
        </authorList>
    </citation>
    <scope>NUCLEOTIDE SEQUENCE [LARGE SCALE GENOMIC DNA]</scope>
    <source>
        <strain evidence="18 19">ALL</strain>
    </source>
</reference>
<evidence type="ECO:0000256" key="11">
    <source>
        <dbReference type="ARBA" id="ARBA00023014"/>
    </source>
</evidence>
<organism evidence="18 19">
    <name type="scientific">Steinernema carpocapsae</name>
    <name type="common">Entomopathogenic nematode</name>
    <dbReference type="NCBI Taxonomy" id="34508"/>
    <lineage>
        <taxon>Eukaryota</taxon>
        <taxon>Metazoa</taxon>
        <taxon>Ecdysozoa</taxon>
        <taxon>Nematoda</taxon>
        <taxon>Chromadorea</taxon>
        <taxon>Rhabditida</taxon>
        <taxon>Tylenchina</taxon>
        <taxon>Panagrolaimomorpha</taxon>
        <taxon>Strongyloidoidea</taxon>
        <taxon>Steinernematidae</taxon>
        <taxon>Steinernema</taxon>
    </lineage>
</organism>
<dbReference type="AlphaFoldDB" id="A0A4U5LX19"/>
<dbReference type="PANTHER" id="PTHR22960:SF0">
    <property type="entry name" value="MOLYBDENUM COFACTOR BIOSYNTHESIS PROTEIN 1"/>
    <property type="match status" value="1"/>
</dbReference>
<dbReference type="SUPFAM" id="SSF55040">
    <property type="entry name" value="Molybdenum cofactor biosynthesis protein C, MoaC"/>
    <property type="match status" value="1"/>
</dbReference>
<protein>
    <recommendedName>
        <fullName evidence="17">Radical SAM core domain-containing protein</fullName>
    </recommendedName>
</protein>
<comment type="catalytic activity">
    <reaction evidence="15">
        <text>GTP + AH2 + S-adenosyl-L-methionine = (8S)-3',8-cyclo-7,8-dihydroguanosine 5'-triphosphate + 5'-deoxyadenosine + L-methionine + A + H(+)</text>
        <dbReference type="Rhea" id="RHEA:49576"/>
        <dbReference type="ChEBI" id="CHEBI:13193"/>
        <dbReference type="ChEBI" id="CHEBI:15378"/>
        <dbReference type="ChEBI" id="CHEBI:17319"/>
        <dbReference type="ChEBI" id="CHEBI:17499"/>
        <dbReference type="ChEBI" id="CHEBI:37565"/>
        <dbReference type="ChEBI" id="CHEBI:57844"/>
        <dbReference type="ChEBI" id="CHEBI:59789"/>
        <dbReference type="ChEBI" id="CHEBI:131766"/>
        <dbReference type="EC" id="4.1.99.22"/>
    </reaction>
</comment>
<dbReference type="InterPro" id="IPR036522">
    <property type="entry name" value="MoaC_sf"/>
</dbReference>
<name>A0A4U5LX19_STECR</name>
<comment type="similarity">
    <text evidence="4">In the C-terminal section; belongs to the MoaC family.</text>
</comment>
<evidence type="ECO:0000313" key="18">
    <source>
        <dbReference type="EMBL" id="TKR60740.1"/>
    </source>
</evidence>
<evidence type="ECO:0000256" key="7">
    <source>
        <dbReference type="ARBA" id="ARBA00022691"/>
    </source>
</evidence>
<dbReference type="InterPro" id="IPR050105">
    <property type="entry name" value="MoCo_biosynth_MoaA/MoaC"/>
</dbReference>
<evidence type="ECO:0000256" key="13">
    <source>
        <dbReference type="ARBA" id="ARBA00023150"/>
    </source>
</evidence>
<keyword evidence="7" id="KW-0949">S-adenosyl-L-methionine</keyword>
<comment type="catalytic activity">
    <reaction evidence="1">
        <text>(8S)-3',8-cyclo-7,8-dihydroguanosine 5'-triphosphate = cyclic pyranopterin phosphate + diphosphate</text>
        <dbReference type="Rhea" id="RHEA:49580"/>
        <dbReference type="ChEBI" id="CHEBI:33019"/>
        <dbReference type="ChEBI" id="CHEBI:59648"/>
        <dbReference type="ChEBI" id="CHEBI:131766"/>
        <dbReference type="EC" id="4.6.1.17"/>
    </reaction>
</comment>
<keyword evidence="12" id="KW-0342">GTP-binding</keyword>
<dbReference type="GO" id="GO:0061799">
    <property type="term" value="F:cyclic pyranopterin monophosphate synthase activity"/>
    <property type="evidence" value="ECO:0007669"/>
    <property type="project" value="UniProtKB-EC"/>
</dbReference>
<evidence type="ECO:0000256" key="4">
    <source>
        <dbReference type="ARBA" id="ARBA00008484"/>
    </source>
</evidence>
<sequence>MHRAGILASRASRFSTSASQCRLKTAVPPAIPENRPIQEPPRKVEKSAQHPLLDNFQRQHTYLRISLTERCNLRCTYCMPEEGVPLTPSQQLLSADEIVRLAMLFAEHGVDKIRLTGGEPTIRKDLVEIIGRLSHIPGIKQIGMTSNGIVLARKLDALVTAGLNKLNISLDTLVDHKYQIMTRRNGLKKVLNLIDKAEPMFDQLKINNVVIRGTNDDEVLDFVQMTENKNVDIRFIEYMPFGGNKFDVRKMVPYKELLKNIVDYFGNVVRHRDTPNDTSKAYGVYGFKGKFGFISSMSEHFCGTCNRVRITADGNLKVCLHGVSEVSLRDQMRKGATDEELMDVIGSAMRRKKKQHAGIDVLTTMKNRPMILIDPISLASTQSSHTTISCNPRMLSHLISKTNLSQRSSVRFFSYSASANSSHRLTHLNEEGKATMVDVSSKSPTYRIALARAVVQVTPEIMESLVHNRNVKGDALAVARIAGITAAKKTSDLVPLCHNIPLSNVRIEFKLNEELNQVEIFGRAKTKSETGVEMEALTAVSVSALVIYDMCKALTHEMALGPTTLLGKRGGKRDFGVVEFKDL</sequence>
<evidence type="ECO:0000256" key="2">
    <source>
        <dbReference type="ARBA" id="ARBA00001966"/>
    </source>
</evidence>
<dbReference type="InterPro" id="IPR013785">
    <property type="entry name" value="Aldolase_TIM"/>
</dbReference>
<keyword evidence="19" id="KW-1185">Reference proteome</keyword>